<feature type="compositionally biased region" description="Low complexity" evidence="1">
    <location>
        <begin position="36"/>
        <end position="57"/>
    </location>
</feature>
<evidence type="ECO:0000256" key="1">
    <source>
        <dbReference type="SAM" id="MobiDB-lite"/>
    </source>
</evidence>
<dbReference type="GeneID" id="18930271"/>
<dbReference type="VEuPathDB" id="FungiDB:MELLADRAFT_64531"/>
<dbReference type="KEGG" id="mlr:MELLADRAFT_64531"/>
<dbReference type="AlphaFoldDB" id="F4RRT0"/>
<feature type="region of interest" description="Disordered" evidence="1">
    <location>
        <begin position="197"/>
        <end position="222"/>
    </location>
</feature>
<keyword evidence="3" id="KW-1185">Reference proteome</keyword>
<feature type="region of interest" description="Disordered" evidence="1">
    <location>
        <begin position="26"/>
        <end position="58"/>
    </location>
</feature>
<dbReference type="InParanoid" id="F4RRT0"/>
<protein>
    <submittedName>
        <fullName evidence="2">Uncharacterized protein</fullName>
    </submittedName>
</protein>
<organism evidence="3">
    <name type="scientific">Melampsora larici-populina (strain 98AG31 / pathotype 3-4-7)</name>
    <name type="common">Poplar leaf rust fungus</name>
    <dbReference type="NCBI Taxonomy" id="747676"/>
    <lineage>
        <taxon>Eukaryota</taxon>
        <taxon>Fungi</taxon>
        <taxon>Dikarya</taxon>
        <taxon>Basidiomycota</taxon>
        <taxon>Pucciniomycotina</taxon>
        <taxon>Pucciniomycetes</taxon>
        <taxon>Pucciniales</taxon>
        <taxon>Melampsoraceae</taxon>
        <taxon>Melampsora</taxon>
    </lineage>
</organism>
<proteinExistence type="predicted"/>
<dbReference type="OrthoDB" id="10440837at2759"/>
<dbReference type="Proteomes" id="UP000001072">
    <property type="component" value="Unassembled WGS sequence"/>
</dbReference>
<evidence type="ECO:0000313" key="3">
    <source>
        <dbReference type="Proteomes" id="UP000001072"/>
    </source>
</evidence>
<evidence type="ECO:0000313" key="2">
    <source>
        <dbReference type="EMBL" id="EGG04736.1"/>
    </source>
</evidence>
<gene>
    <name evidence="2" type="ORF">MELLADRAFT_64531</name>
</gene>
<reference evidence="3" key="1">
    <citation type="journal article" date="2011" name="Proc. Natl. Acad. Sci. U.S.A.">
        <title>Obligate biotrophy features unraveled by the genomic analysis of rust fungi.</title>
        <authorList>
            <person name="Duplessis S."/>
            <person name="Cuomo C.A."/>
            <person name="Lin Y.-C."/>
            <person name="Aerts A."/>
            <person name="Tisserant E."/>
            <person name="Veneault-Fourrey C."/>
            <person name="Joly D.L."/>
            <person name="Hacquard S."/>
            <person name="Amselem J."/>
            <person name="Cantarel B.L."/>
            <person name="Chiu R."/>
            <person name="Coutinho P.M."/>
            <person name="Feau N."/>
            <person name="Field M."/>
            <person name="Frey P."/>
            <person name="Gelhaye E."/>
            <person name="Goldberg J."/>
            <person name="Grabherr M.G."/>
            <person name="Kodira C.D."/>
            <person name="Kohler A."/>
            <person name="Kuees U."/>
            <person name="Lindquist E.A."/>
            <person name="Lucas S.M."/>
            <person name="Mago R."/>
            <person name="Mauceli E."/>
            <person name="Morin E."/>
            <person name="Murat C."/>
            <person name="Pangilinan J.L."/>
            <person name="Park R."/>
            <person name="Pearson M."/>
            <person name="Quesneville H."/>
            <person name="Rouhier N."/>
            <person name="Sakthikumar S."/>
            <person name="Salamov A.A."/>
            <person name="Schmutz J."/>
            <person name="Selles B."/>
            <person name="Shapiro H."/>
            <person name="Tanguay P."/>
            <person name="Tuskan G.A."/>
            <person name="Henrissat B."/>
            <person name="Van de Peer Y."/>
            <person name="Rouze P."/>
            <person name="Ellis J.G."/>
            <person name="Dodds P.N."/>
            <person name="Schein J.E."/>
            <person name="Zhong S."/>
            <person name="Hamelin R.C."/>
            <person name="Grigoriev I.V."/>
            <person name="Szabo L.J."/>
            <person name="Martin F."/>
        </authorList>
    </citation>
    <scope>NUCLEOTIDE SEQUENCE [LARGE SCALE GENOMIC DNA]</scope>
    <source>
        <strain evidence="3">98AG31 / pathotype 3-4-7</strain>
    </source>
</reference>
<sequence>MAREKIATLRVSLSESARVQLLTQTKEFDRNMTDPSQLSTSRTSMSSSCSSLSSRTSNVPFRELEPSVTIGPMPIDNFMDEVRESRDYPTSREAAIEAVELLRECHRIEVSSKALAQLSEDVRVDQKAYRVFLYRSSGITRKCQSSPQLRINTSEKRCPHSTQLVHADESQSIEMYEEEFIDSSKASFNDMNEIRYTSRRNKDEIEPMSPNKCEKRKRKEKP</sequence>
<name>F4RRT0_MELLP</name>
<dbReference type="RefSeq" id="XP_007411827.1">
    <property type="nucleotide sequence ID" value="XM_007411765.1"/>
</dbReference>
<accession>F4RRT0</accession>
<dbReference type="EMBL" id="GL883116">
    <property type="protein sequence ID" value="EGG04736.1"/>
    <property type="molecule type" value="Genomic_DNA"/>
</dbReference>
<dbReference type="HOGENOM" id="CLU_1245629_0_0_1"/>